<dbReference type="OrthoDB" id="6777325at2759"/>
<dbReference type="Proteomes" id="UP000801492">
    <property type="component" value="Unassembled WGS sequence"/>
</dbReference>
<evidence type="ECO:0000256" key="1">
    <source>
        <dbReference type="SAM" id="MobiDB-lite"/>
    </source>
</evidence>
<feature type="region of interest" description="Disordered" evidence="1">
    <location>
        <begin position="74"/>
        <end position="103"/>
    </location>
</feature>
<name>A0A8K0GM67_IGNLU</name>
<dbReference type="AlphaFoldDB" id="A0A8K0GM67"/>
<reference evidence="2" key="1">
    <citation type="submission" date="2019-08" db="EMBL/GenBank/DDBJ databases">
        <title>The genome of the North American firefly Photinus pyralis.</title>
        <authorList>
            <consortium name="Photinus pyralis genome working group"/>
            <person name="Fallon T.R."/>
            <person name="Sander Lower S.E."/>
            <person name="Weng J.-K."/>
        </authorList>
    </citation>
    <scope>NUCLEOTIDE SEQUENCE</scope>
    <source>
        <strain evidence="2">TRF0915ILg1</strain>
        <tissue evidence="2">Whole body</tissue>
    </source>
</reference>
<keyword evidence="3" id="KW-1185">Reference proteome</keyword>
<organism evidence="2 3">
    <name type="scientific">Ignelater luminosus</name>
    <name type="common">Cucubano</name>
    <name type="synonym">Pyrophorus luminosus</name>
    <dbReference type="NCBI Taxonomy" id="2038154"/>
    <lineage>
        <taxon>Eukaryota</taxon>
        <taxon>Metazoa</taxon>
        <taxon>Ecdysozoa</taxon>
        <taxon>Arthropoda</taxon>
        <taxon>Hexapoda</taxon>
        <taxon>Insecta</taxon>
        <taxon>Pterygota</taxon>
        <taxon>Neoptera</taxon>
        <taxon>Endopterygota</taxon>
        <taxon>Coleoptera</taxon>
        <taxon>Polyphaga</taxon>
        <taxon>Elateriformia</taxon>
        <taxon>Elateroidea</taxon>
        <taxon>Elateridae</taxon>
        <taxon>Agrypninae</taxon>
        <taxon>Pyrophorini</taxon>
        <taxon>Ignelater</taxon>
    </lineage>
</organism>
<proteinExistence type="predicted"/>
<comment type="caution">
    <text evidence="2">The sequence shown here is derived from an EMBL/GenBank/DDBJ whole genome shotgun (WGS) entry which is preliminary data.</text>
</comment>
<evidence type="ECO:0000313" key="2">
    <source>
        <dbReference type="EMBL" id="KAF2902758.1"/>
    </source>
</evidence>
<evidence type="ECO:0000313" key="3">
    <source>
        <dbReference type="Proteomes" id="UP000801492"/>
    </source>
</evidence>
<accession>A0A8K0GM67</accession>
<protein>
    <submittedName>
        <fullName evidence="2">Uncharacterized protein</fullName>
    </submittedName>
</protein>
<gene>
    <name evidence="2" type="ORF">ILUMI_03423</name>
</gene>
<sequence length="246" mass="28194">MNTFLQGCCFIAPEDDSISTPSFLDRTPRFLPPSRSSIHFDTDVNFPESKEIFYIKRCTIEAWADSEDEKTSSTKTSLDVFSGGSKSTATERLKRRKRVSSSNRSLKFNEDNVSEHMSYWLCGTNAQHPKDCSAEYAQNAQYCIRQFKTQLFPRDDSWEKTQIGPYINHLVAECNKGLNCPRKTYILFYKAYARIWYESASPPLLQKIDIVETKALRICMEAICLTPIEPLHPYLKINSSLVLLAS</sequence>
<dbReference type="EMBL" id="VTPC01001193">
    <property type="protein sequence ID" value="KAF2902758.1"/>
    <property type="molecule type" value="Genomic_DNA"/>
</dbReference>